<evidence type="ECO:0000313" key="3">
    <source>
        <dbReference type="Proteomes" id="UP000054498"/>
    </source>
</evidence>
<reference evidence="2 3" key="1">
    <citation type="journal article" date="2013" name="BMC Genomics">
        <title>Reconstruction of the lipid metabolism for the microalga Monoraphidium neglectum from its genome sequence reveals characteristics suitable for biofuel production.</title>
        <authorList>
            <person name="Bogen C."/>
            <person name="Al-Dilaimi A."/>
            <person name="Albersmeier A."/>
            <person name="Wichmann J."/>
            <person name="Grundmann M."/>
            <person name="Rupp O."/>
            <person name="Lauersen K.J."/>
            <person name="Blifernez-Klassen O."/>
            <person name="Kalinowski J."/>
            <person name="Goesmann A."/>
            <person name="Mussgnug J.H."/>
            <person name="Kruse O."/>
        </authorList>
    </citation>
    <scope>NUCLEOTIDE SEQUENCE [LARGE SCALE GENOMIC DNA]</scope>
    <source>
        <strain evidence="2 3">SAG 48.87</strain>
    </source>
</reference>
<organism evidence="2 3">
    <name type="scientific">Monoraphidium neglectum</name>
    <dbReference type="NCBI Taxonomy" id="145388"/>
    <lineage>
        <taxon>Eukaryota</taxon>
        <taxon>Viridiplantae</taxon>
        <taxon>Chlorophyta</taxon>
        <taxon>core chlorophytes</taxon>
        <taxon>Chlorophyceae</taxon>
        <taxon>CS clade</taxon>
        <taxon>Sphaeropleales</taxon>
        <taxon>Selenastraceae</taxon>
        <taxon>Monoraphidium</taxon>
    </lineage>
</organism>
<protein>
    <submittedName>
        <fullName evidence="2">Uncharacterized protein</fullName>
    </submittedName>
</protein>
<gene>
    <name evidence="2" type="ORF">MNEG_4481</name>
</gene>
<dbReference type="AlphaFoldDB" id="A0A0D2MSQ9"/>
<feature type="non-terminal residue" evidence="2">
    <location>
        <position position="76"/>
    </location>
</feature>
<dbReference type="RefSeq" id="XP_013902491.1">
    <property type="nucleotide sequence ID" value="XM_014047037.1"/>
</dbReference>
<dbReference type="KEGG" id="mng:MNEG_4481"/>
<name>A0A0D2MSQ9_9CHLO</name>
<dbReference type="Proteomes" id="UP000054498">
    <property type="component" value="Unassembled WGS sequence"/>
</dbReference>
<accession>A0A0D2MSQ9</accession>
<feature type="compositionally biased region" description="Basic residues" evidence="1">
    <location>
        <begin position="37"/>
        <end position="46"/>
    </location>
</feature>
<dbReference type="GeneID" id="25737358"/>
<proteinExistence type="predicted"/>
<feature type="non-terminal residue" evidence="2">
    <location>
        <position position="1"/>
    </location>
</feature>
<sequence>AGRHAGLRAFKTLCARRRGCSGADRPLRPLAHAGRAPARHGPRRACRGAWKTAGPSDTSLTIRPPTRNAPRQGPLH</sequence>
<feature type="region of interest" description="Disordered" evidence="1">
    <location>
        <begin position="21"/>
        <end position="76"/>
    </location>
</feature>
<evidence type="ECO:0000256" key="1">
    <source>
        <dbReference type="SAM" id="MobiDB-lite"/>
    </source>
</evidence>
<dbReference type="EMBL" id="KK100843">
    <property type="protein sequence ID" value="KIZ03472.1"/>
    <property type="molecule type" value="Genomic_DNA"/>
</dbReference>
<keyword evidence="3" id="KW-1185">Reference proteome</keyword>
<evidence type="ECO:0000313" key="2">
    <source>
        <dbReference type="EMBL" id="KIZ03472.1"/>
    </source>
</evidence>